<protein>
    <submittedName>
        <fullName evidence="5">Mediator of RNA polymerase II transcription subunit 22b</fullName>
    </submittedName>
</protein>
<dbReference type="PANTHER" id="PTHR12434:SF6">
    <property type="entry name" value="MEDIATOR OF RNA POLYMERASE II TRANSCRIPTION SUBUNIT 22"/>
    <property type="match status" value="1"/>
</dbReference>
<keyword evidence="2" id="KW-0805">Transcription regulation</keyword>
<proteinExistence type="predicted"/>
<dbReference type="PANTHER" id="PTHR12434">
    <property type="entry name" value="MEDIATOR OF RNA POLYMERASE II TRANSCRIPTION SUBUNIT 22"/>
    <property type="match status" value="1"/>
</dbReference>
<comment type="subcellular location">
    <subcellularLocation>
        <location evidence="1">Nucleus</location>
    </subcellularLocation>
</comment>
<dbReference type="STRING" id="33114.A0A2G2WA89"/>
<evidence type="ECO:0000256" key="4">
    <source>
        <dbReference type="ARBA" id="ARBA00023242"/>
    </source>
</evidence>
<reference evidence="5 6" key="1">
    <citation type="journal article" date="2017" name="Genome Biol.">
        <title>New reference genome sequences of hot pepper reveal the massive evolution of plant disease-resistance genes by retroduplication.</title>
        <authorList>
            <person name="Kim S."/>
            <person name="Park J."/>
            <person name="Yeom S.I."/>
            <person name="Kim Y.M."/>
            <person name="Seo E."/>
            <person name="Kim K.T."/>
            <person name="Kim M.S."/>
            <person name="Lee J.M."/>
            <person name="Cheong K."/>
            <person name="Shin H.S."/>
            <person name="Kim S.B."/>
            <person name="Han K."/>
            <person name="Lee J."/>
            <person name="Park M."/>
            <person name="Lee H.A."/>
            <person name="Lee H.Y."/>
            <person name="Lee Y."/>
            <person name="Oh S."/>
            <person name="Lee J.H."/>
            <person name="Choi E."/>
            <person name="Choi E."/>
            <person name="Lee S.E."/>
            <person name="Jeon J."/>
            <person name="Kim H."/>
            <person name="Choi G."/>
            <person name="Song H."/>
            <person name="Lee J."/>
            <person name="Lee S.C."/>
            <person name="Kwon J.K."/>
            <person name="Lee H.Y."/>
            <person name="Koo N."/>
            <person name="Hong Y."/>
            <person name="Kim R.W."/>
            <person name="Kang W.H."/>
            <person name="Huh J.H."/>
            <person name="Kang B.C."/>
            <person name="Yang T.J."/>
            <person name="Lee Y.H."/>
            <person name="Bennetzen J.L."/>
            <person name="Choi D."/>
        </authorList>
    </citation>
    <scope>NUCLEOTIDE SEQUENCE [LARGE SCALE GENOMIC DNA]</scope>
    <source>
        <strain evidence="6">cv. PBC81</strain>
    </source>
</reference>
<dbReference type="AlphaFoldDB" id="A0A2G2WA89"/>
<dbReference type="GO" id="GO:0006357">
    <property type="term" value="P:regulation of transcription by RNA polymerase II"/>
    <property type="evidence" value="ECO:0007669"/>
    <property type="project" value="InterPro"/>
</dbReference>
<evidence type="ECO:0000256" key="1">
    <source>
        <dbReference type="ARBA" id="ARBA00004123"/>
    </source>
</evidence>
<gene>
    <name evidence="5" type="ORF">CQW23_16169</name>
</gene>
<sequence>MQSITNSTAEAAASQKDKSLLLRLDANYGFIVNAAWVNDPPVRNSQEVIVMKIRAFRMVHEGESLLKLVLELKKIARFSGFASLNDHMDQRTGEFTEPTEKIYSMLSRNVEEAAASLKELESHYY</sequence>
<evidence type="ECO:0000313" key="6">
    <source>
        <dbReference type="Proteomes" id="UP000224567"/>
    </source>
</evidence>
<evidence type="ECO:0000313" key="5">
    <source>
        <dbReference type="EMBL" id="PHT42144.1"/>
    </source>
</evidence>
<evidence type="ECO:0000256" key="3">
    <source>
        <dbReference type="ARBA" id="ARBA00023163"/>
    </source>
</evidence>
<dbReference type="GO" id="GO:0003712">
    <property type="term" value="F:transcription coregulator activity"/>
    <property type="evidence" value="ECO:0007669"/>
    <property type="project" value="InterPro"/>
</dbReference>
<keyword evidence="6" id="KW-1185">Reference proteome</keyword>
<dbReference type="Proteomes" id="UP000224567">
    <property type="component" value="Unassembled WGS sequence"/>
</dbReference>
<accession>A0A2G2WA89</accession>
<keyword evidence="3" id="KW-0804">Transcription</keyword>
<reference evidence="6" key="2">
    <citation type="journal article" date="2017" name="J. Anim. Genet.">
        <title>Multiple reference genome sequences of hot pepper reveal the massive evolution of plant disease resistance genes by retroduplication.</title>
        <authorList>
            <person name="Kim S."/>
            <person name="Park J."/>
            <person name="Yeom S.-I."/>
            <person name="Kim Y.-M."/>
            <person name="Seo E."/>
            <person name="Kim K.-T."/>
            <person name="Kim M.-S."/>
            <person name="Lee J.M."/>
            <person name="Cheong K."/>
            <person name="Shin H.-S."/>
            <person name="Kim S.-B."/>
            <person name="Han K."/>
            <person name="Lee J."/>
            <person name="Park M."/>
            <person name="Lee H.-A."/>
            <person name="Lee H.-Y."/>
            <person name="Lee Y."/>
            <person name="Oh S."/>
            <person name="Lee J.H."/>
            <person name="Choi E."/>
            <person name="Choi E."/>
            <person name="Lee S.E."/>
            <person name="Jeon J."/>
            <person name="Kim H."/>
            <person name="Choi G."/>
            <person name="Song H."/>
            <person name="Lee J."/>
            <person name="Lee S.-C."/>
            <person name="Kwon J.-K."/>
            <person name="Lee H.-Y."/>
            <person name="Koo N."/>
            <person name="Hong Y."/>
            <person name="Kim R.W."/>
            <person name="Kang W.-H."/>
            <person name="Huh J.H."/>
            <person name="Kang B.-C."/>
            <person name="Yang T.-J."/>
            <person name="Lee Y.-H."/>
            <person name="Bennetzen J.L."/>
            <person name="Choi D."/>
        </authorList>
    </citation>
    <scope>NUCLEOTIDE SEQUENCE [LARGE SCALE GENOMIC DNA]</scope>
    <source>
        <strain evidence="6">cv. PBC81</strain>
    </source>
</reference>
<dbReference type="Pfam" id="PF06179">
    <property type="entry name" value="Med22"/>
    <property type="match status" value="1"/>
</dbReference>
<name>A0A2G2WA89_CAPBA</name>
<organism evidence="5 6">
    <name type="scientific">Capsicum baccatum</name>
    <name type="common">Peruvian pepper</name>
    <dbReference type="NCBI Taxonomy" id="33114"/>
    <lineage>
        <taxon>Eukaryota</taxon>
        <taxon>Viridiplantae</taxon>
        <taxon>Streptophyta</taxon>
        <taxon>Embryophyta</taxon>
        <taxon>Tracheophyta</taxon>
        <taxon>Spermatophyta</taxon>
        <taxon>Magnoliopsida</taxon>
        <taxon>eudicotyledons</taxon>
        <taxon>Gunneridae</taxon>
        <taxon>Pentapetalae</taxon>
        <taxon>asterids</taxon>
        <taxon>lamiids</taxon>
        <taxon>Solanales</taxon>
        <taxon>Solanaceae</taxon>
        <taxon>Solanoideae</taxon>
        <taxon>Capsiceae</taxon>
        <taxon>Capsicum</taxon>
    </lineage>
</organism>
<dbReference type="EMBL" id="MLFT02000007">
    <property type="protein sequence ID" value="PHT42144.1"/>
    <property type="molecule type" value="Genomic_DNA"/>
</dbReference>
<dbReference type="InterPro" id="IPR009332">
    <property type="entry name" value="Med22"/>
</dbReference>
<dbReference type="GO" id="GO:0016592">
    <property type="term" value="C:mediator complex"/>
    <property type="evidence" value="ECO:0007669"/>
    <property type="project" value="InterPro"/>
</dbReference>
<dbReference type="OrthoDB" id="203279at2759"/>
<evidence type="ECO:0000256" key="2">
    <source>
        <dbReference type="ARBA" id="ARBA00023015"/>
    </source>
</evidence>
<keyword evidence="4" id="KW-0539">Nucleus</keyword>
<comment type="caution">
    <text evidence="5">The sequence shown here is derived from an EMBL/GenBank/DDBJ whole genome shotgun (WGS) entry which is preliminary data.</text>
</comment>